<evidence type="ECO:0000256" key="2">
    <source>
        <dbReference type="ARBA" id="ARBA00007581"/>
    </source>
</evidence>
<dbReference type="GO" id="GO:0008198">
    <property type="term" value="F:ferrous iron binding"/>
    <property type="evidence" value="ECO:0007669"/>
    <property type="project" value="InterPro"/>
</dbReference>
<keyword evidence="5" id="KW-0560">Oxidoreductase</keyword>
<evidence type="ECO:0000259" key="6">
    <source>
        <dbReference type="Pfam" id="PF02900"/>
    </source>
</evidence>
<organism evidence="7 8">
    <name type="scientific">Halomonas huangheensis</name>
    <dbReference type="NCBI Taxonomy" id="1178482"/>
    <lineage>
        <taxon>Bacteria</taxon>
        <taxon>Pseudomonadati</taxon>
        <taxon>Pseudomonadota</taxon>
        <taxon>Gammaproteobacteria</taxon>
        <taxon>Oceanospirillales</taxon>
        <taxon>Halomonadaceae</taxon>
        <taxon>Halomonas</taxon>
    </lineage>
</organism>
<accession>W1N9Y4</accession>
<reference evidence="7 8" key="1">
    <citation type="submission" date="2013-08" db="EMBL/GenBank/DDBJ databases">
        <title>draft genome of Halomonas huanghegensis, strain BJGMM-B45T.</title>
        <authorList>
            <person name="Miao C."/>
            <person name="Wan Y."/>
            <person name="Jin W."/>
        </authorList>
    </citation>
    <scope>NUCLEOTIDE SEQUENCE [LARGE SCALE GENOMIC DNA]</scope>
    <source>
        <strain evidence="7 8">BJGMM-B45</strain>
    </source>
</reference>
<sequence length="276" mass="30241">MSSILNATPEQALPTLFLPHGAGPCFYMDWQPADEWLAMAEWLRQLPAQLGVKPRALVVISAHWQAQRFAINVQPCPELYYDYYGFPEHTYQLQWPVPGDPQLARQVAQYLAAAGLESVEESSRGLDHGVFVPLKLAFPEAEIPVVQVSLKQGLAVEEHLALGRALAPLREQGVLIVASGMSYHNMARLMRGGTQVDPDSQAFDQWLGESIALPAQQRDARLVQWSQAPGARAAHPEEEHLLPLMVAAGAAGDDPGTRIFQDQVMGSVQSAFAFGI</sequence>
<dbReference type="KEGG" id="hhu:AR456_16895"/>
<evidence type="ECO:0000256" key="1">
    <source>
        <dbReference type="ARBA" id="ARBA00001947"/>
    </source>
</evidence>
<dbReference type="OrthoDB" id="9790889at2"/>
<dbReference type="eggNOG" id="COG3384">
    <property type="taxonomic scope" value="Bacteria"/>
</dbReference>
<dbReference type="PANTHER" id="PTHR30096:SF0">
    <property type="entry name" value="4,5-DOPA DIOXYGENASE EXTRADIOL-LIKE PROTEIN"/>
    <property type="match status" value="1"/>
</dbReference>
<evidence type="ECO:0000313" key="7">
    <source>
        <dbReference type="EMBL" id="ERL52314.1"/>
    </source>
</evidence>
<dbReference type="PATRIC" id="fig|1178482.3.peg.1185"/>
<dbReference type="SUPFAM" id="SSF53213">
    <property type="entry name" value="LigB-like"/>
    <property type="match status" value="1"/>
</dbReference>
<evidence type="ECO:0000313" key="8">
    <source>
        <dbReference type="Proteomes" id="UP000019113"/>
    </source>
</evidence>
<dbReference type="EMBL" id="AVBC01000019">
    <property type="protein sequence ID" value="ERL52314.1"/>
    <property type="molecule type" value="Genomic_DNA"/>
</dbReference>
<name>W1N9Y4_9GAMM</name>
<evidence type="ECO:0000256" key="3">
    <source>
        <dbReference type="ARBA" id="ARBA00022723"/>
    </source>
</evidence>
<comment type="similarity">
    <text evidence="2">Belongs to the DODA-type extradiol aromatic ring-opening dioxygenase family.</text>
</comment>
<dbReference type="STRING" id="1178482.AR456_16895"/>
<keyword evidence="3" id="KW-0479">Metal-binding</keyword>
<dbReference type="AlphaFoldDB" id="W1N9Y4"/>
<keyword evidence="8" id="KW-1185">Reference proteome</keyword>
<dbReference type="PANTHER" id="PTHR30096">
    <property type="entry name" value="4,5-DOPA DIOXYGENASE EXTRADIOL-LIKE PROTEIN"/>
    <property type="match status" value="1"/>
</dbReference>
<gene>
    <name evidence="7" type="ORF">BJB45_10125</name>
</gene>
<comment type="cofactor">
    <cofactor evidence="1">
        <name>Zn(2+)</name>
        <dbReference type="ChEBI" id="CHEBI:29105"/>
    </cofactor>
</comment>
<keyword evidence="4" id="KW-0862">Zinc</keyword>
<proteinExistence type="inferred from homology"/>
<dbReference type="Proteomes" id="UP000019113">
    <property type="component" value="Unassembled WGS sequence"/>
</dbReference>
<dbReference type="GO" id="GO:0016702">
    <property type="term" value="F:oxidoreductase activity, acting on single donors with incorporation of molecular oxygen, incorporation of two atoms of oxygen"/>
    <property type="evidence" value="ECO:0007669"/>
    <property type="project" value="UniProtKB-ARBA"/>
</dbReference>
<dbReference type="InterPro" id="IPR004183">
    <property type="entry name" value="Xdiol_dOase_suB"/>
</dbReference>
<dbReference type="Gene3D" id="3.40.830.10">
    <property type="entry name" value="LigB-like"/>
    <property type="match status" value="1"/>
</dbReference>
<dbReference type="RefSeq" id="WP_021818146.1">
    <property type="nucleotide sequence ID" value="NZ_AVBC01000019.1"/>
</dbReference>
<comment type="caution">
    <text evidence="7">The sequence shown here is derived from an EMBL/GenBank/DDBJ whole genome shotgun (WGS) entry which is preliminary data.</text>
</comment>
<dbReference type="CDD" id="cd07363">
    <property type="entry name" value="45_DOPA_Dioxygenase"/>
    <property type="match status" value="1"/>
</dbReference>
<evidence type="ECO:0000256" key="5">
    <source>
        <dbReference type="ARBA" id="ARBA00023002"/>
    </source>
</evidence>
<evidence type="ECO:0000256" key="4">
    <source>
        <dbReference type="ARBA" id="ARBA00022833"/>
    </source>
</evidence>
<dbReference type="InterPro" id="IPR014436">
    <property type="entry name" value="Extradiol_dOase_DODA"/>
</dbReference>
<dbReference type="PIRSF" id="PIRSF006157">
    <property type="entry name" value="Doxgns_DODA"/>
    <property type="match status" value="1"/>
</dbReference>
<dbReference type="Pfam" id="PF02900">
    <property type="entry name" value="LigB"/>
    <property type="match status" value="1"/>
</dbReference>
<dbReference type="GO" id="GO:0008270">
    <property type="term" value="F:zinc ion binding"/>
    <property type="evidence" value="ECO:0007669"/>
    <property type="project" value="InterPro"/>
</dbReference>
<protein>
    <recommendedName>
        <fullName evidence="6">Extradiol ring-cleavage dioxygenase class III enzyme subunit B domain-containing protein</fullName>
    </recommendedName>
</protein>
<feature type="domain" description="Extradiol ring-cleavage dioxygenase class III enzyme subunit B" evidence="6">
    <location>
        <begin position="16"/>
        <end position="269"/>
    </location>
</feature>